<sequence>MSVFKSVLYIYYIHKIPKLTHSSSIFISISHTQRLREGKMAKKLEAQGGRGGDVWDDGGAYENVKKVYVGQGDSGVVYVKFDYEKDGKIVSREHGKQTLLGTEEFVLDPEDYITSVKVYYEKLFGSPIEIVTALIFKTFKGKTSQPFGLTSGEEAELGGGKIVGFHGSSSDLIHSVGVYIIPSTTPVTPPESGGPIKLEAQGGRGGDVWDDGGAYDNVKKVYVGQGDSGVVYVKFDYEKDGKIVSLEHGKQTLLGTEEFEIDPEDYITYVKVYYEKLFGSPIEIVTALIFKTFKGKTSQPFGLTSGEEAELGGGKIVGFHGTSSDLIHSLGAYIVPSSTPLTPSSNTIPAQGGDGGVSWDDGVHDGVKKIYVGQGDSCVTYFKADYEKASKPVFGSDHGKMSLLGAEEFVLGPDEYITAVSGYYDKVFSVDAPAIVSLKFKTNKRTSIPYGLEGGTEFLLEKKDHKIVGFYGQAGDYLYKLGVTVAPIAN</sequence>
<dbReference type="Pfam" id="PF01419">
    <property type="entry name" value="Jacalin"/>
    <property type="match status" value="3"/>
</dbReference>
<dbReference type="AlphaFoldDB" id="A0A8T2AW72"/>
<protein>
    <submittedName>
        <fullName evidence="4">Jacalin-like lectin domain superfamily</fullName>
    </submittedName>
</protein>
<dbReference type="EMBL" id="JAEFBK010000008">
    <property type="protein sequence ID" value="KAG7577482.1"/>
    <property type="molecule type" value="Genomic_DNA"/>
</dbReference>
<organism evidence="4 5">
    <name type="scientific">Arabidopsis thaliana x Arabidopsis arenosa</name>
    <dbReference type="NCBI Taxonomy" id="1240361"/>
    <lineage>
        <taxon>Eukaryota</taxon>
        <taxon>Viridiplantae</taxon>
        <taxon>Streptophyta</taxon>
        <taxon>Embryophyta</taxon>
        <taxon>Tracheophyta</taxon>
        <taxon>Spermatophyta</taxon>
        <taxon>Magnoliopsida</taxon>
        <taxon>eudicotyledons</taxon>
        <taxon>Gunneridae</taxon>
        <taxon>Pentapetalae</taxon>
        <taxon>rosids</taxon>
        <taxon>malvids</taxon>
        <taxon>Brassicales</taxon>
        <taxon>Brassicaceae</taxon>
        <taxon>Camelineae</taxon>
        <taxon>Arabidopsis</taxon>
    </lineage>
</organism>
<comment type="caution">
    <text evidence="4">The sequence shown here is derived from an EMBL/GenBank/DDBJ whole genome shotgun (WGS) entry which is preliminary data.</text>
</comment>
<name>A0A8T2AW72_9BRAS</name>
<keyword evidence="2" id="KW-0430">Lectin</keyword>
<feature type="domain" description="Jacalin-type lectin" evidence="3">
    <location>
        <begin position="41"/>
        <end position="182"/>
    </location>
</feature>
<reference evidence="4 5" key="1">
    <citation type="submission" date="2020-12" db="EMBL/GenBank/DDBJ databases">
        <title>Concerted genomic and epigenomic changes stabilize Arabidopsis allopolyploids.</title>
        <authorList>
            <person name="Chen Z."/>
        </authorList>
    </citation>
    <scope>NUCLEOTIDE SEQUENCE [LARGE SCALE GENOMIC DNA]</scope>
    <source>
        <strain evidence="4">Allo738</strain>
        <tissue evidence="4">Leaf</tissue>
    </source>
</reference>
<dbReference type="CDD" id="cd09612">
    <property type="entry name" value="Jacalin"/>
    <property type="match status" value="3"/>
</dbReference>
<dbReference type="PANTHER" id="PTHR47293">
    <property type="entry name" value="JACALIN-RELATED LECTIN 3"/>
    <property type="match status" value="1"/>
</dbReference>
<keyword evidence="5" id="KW-1185">Reference proteome</keyword>
<dbReference type="GO" id="GO:0030246">
    <property type="term" value="F:carbohydrate binding"/>
    <property type="evidence" value="ECO:0007669"/>
    <property type="project" value="UniProtKB-KW"/>
</dbReference>
<dbReference type="SMART" id="SM00915">
    <property type="entry name" value="Jacalin"/>
    <property type="match status" value="3"/>
</dbReference>
<feature type="domain" description="Jacalin-type lectin" evidence="3">
    <location>
        <begin position="345"/>
        <end position="487"/>
    </location>
</feature>
<dbReference type="Proteomes" id="UP000694240">
    <property type="component" value="Chromosome 8"/>
</dbReference>
<evidence type="ECO:0000313" key="4">
    <source>
        <dbReference type="EMBL" id="KAG7577482.1"/>
    </source>
</evidence>
<dbReference type="InterPro" id="IPR033734">
    <property type="entry name" value="Jacalin-like_lectin_dom_plant"/>
</dbReference>
<dbReference type="InterPro" id="IPR001229">
    <property type="entry name" value="Jacalin-like_lectin_dom"/>
</dbReference>
<feature type="domain" description="Jacalin-type lectin" evidence="3">
    <location>
        <begin position="195"/>
        <end position="336"/>
    </location>
</feature>
<gene>
    <name evidence="4" type="ORF">ISN45_Aa03g017570</name>
</gene>
<comment type="similarity">
    <text evidence="1">Belongs to the jacalin lectin family.</text>
</comment>
<dbReference type="PANTHER" id="PTHR47293:SF64">
    <property type="entry name" value="JACALIN-RELATED LECTIN 35"/>
    <property type="match status" value="1"/>
</dbReference>
<accession>A0A8T2AW72</accession>
<proteinExistence type="inferred from homology"/>
<evidence type="ECO:0000259" key="3">
    <source>
        <dbReference type="PROSITE" id="PS51752"/>
    </source>
</evidence>
<dbReference type="FunFam" id="2.100.10.30:FF:000001">
    <property type="entry name" value="Jacalin-related lectin 33"/>
    <property type="match status" value="3"/>
</dbReference>
<dbReference type="PROSITE" id="PS51752">
    <property type="entry name" value="JACALIN_LECTIN"/>
    <property type="match status" value="3"/>
</dbReference>
<evidence type="ECO:0000256" key="1">
    <source>
        <dbReference type="ARBA" id="ARBA00006568"/>
    </source>
</evidence>
<evidence type="ECO:0000256" key="2">
    <source>
        <dbReference type="ARBA" id="ARBA00022734"/>
    </source>
</evidence>
<evidence type="ECO:0000313" key="5">
    <source>
        <dbReference type="Proteomes" id="UP000694240"/>
    </source>
</evidence>